<dbReference type="GO" id="GO:0009055">
    <property type="term" value="F:electron transfer activity"/>
    <property type="evidence" value="ECO:0007669"/>
    <property type="project" value="InterPro"/>
</dbReference>
<sequence>MRRGSWRRRLWLAFGGLAVSLTGCGTRPAAVTRRPPPGNIAAGRALYERACSYCHGVDGQGGVRLDAPALWGPNSAIATMQRRDLADFIRMNMPLQAVHGIQPGSLSRTQADNLAAFLLHQNHRG</sequence>
<evidence type="ECO:0000313" key="6">
    <source>
        <dbReference type="EMBL" id="CAB1129296.1"/>
    </source>
</evidence>
<evidence type="ECO:0000313" key="7">
    <source>
        <dbReference type="Proteomes" id="UP000503399"/>
    </source>
</evidence>
<keyword evidence="1 4" id="KW-0349">Heme</keyword>
<evidence type="ECO:0000256" key="3">
    <source>
        <dbReference type="ARBA" id="ARBA00023004"/>
    </source>
</evidence>
<dbReference type="KEGG" id="hfv:R50_1795"/>
<dbReference type="SUPFAM" id="SSF46626">
    <property type="entry name" value="Cytochrome c"/>
    <property type="match status" value="1"/>
</dbReference>
<keyword evidence="3 4" id="KW-0408">Iron</keyword>
<feature type="domain" description="Cytochrome c" evidence="5">
    <location>
        <begin position="38"/>
        <end position="122"/>
    </location>
</feature>
<proteinExistence type="predicted"/>
<dbReference type="Pfam" id="PF13442">
    <property type="entry name" value="Cytochrome_CBB3"/>
    <property type="match status" value="1"/>
</dbReference>
<dbReference type="PROSITE" id="PS51257">
    <property type="entry name" value="PROKAR_LIPOPROTEIN"/>
    <property type="match status" value="1"/>
</dbReference>
<protein>
    <submittedName>
        <fullName evidence="6">Cytochrome c family protein</fullName>
    </submittedName>
</protein>
<accession>A0A6F8ZHN3</accession>
<dbReference type="AlphaFoldDB" id="A0A6F8ZHN3"/>
<name>A0A6F8ZHN3_9FIRM</name>
<dbReference type="InterPro" id="IPR036909">
    <property type="entry name" value="Cyt_c-like_dom_sf"/>
</dbReference>
<organism evidence="6 7">
    <name type="scientific">Candidatus Hydrogenisulfobacillus filiaventi</name>
    <dbReference type="NCBI Taxonomy" id="2707344"/>
    <lineage>
        <taxon>Bacteria</taxon>
        <taxon>Bacillati</taxon>
        <taxon>Bacillota</taxon>
        <taxon>Clostridia</taxon>
        <taxon>Eubacteriales</taxon>
        <taxon>Clostridiales Family XVII. Incertae Sedis</taxon>
        <taxon>Candidatus Hydrogenisulfobacillus</taxon>
    </lineage>
</organism>
<evidence type="ECO:0000256" key="2">
    <source>
        <dbReference type="ARBA" id="ARBA00022723"/>
    </source>
</evidence>
<dbReference type="InterPro" id="IPR009056">
    <property type="entry name" value="Cyt_c-like_dom"/>
</dbReference>
<dbReference type="Proteomes" id="UP000503399">
    <property type="component" value="Chromosome"/>
</dbReference>
<gene>
    <name evidence="6" type="ORF">R50_1795</name>
</gene>
<dbReference type="EMBL" id="LR778114">
    <property type="protein sequence ID" value="CAB1129296.1"/>
    <property type="molecule type" value="Genomic_DNA"/>
</dbReference>
<keyword evidence="7" id="KW-1185">Reference proteome</keyword>
<dbReference type="GO" id="GO:0046872">
    <property type="term" value="F:metal ion binding"/>
    <property type="evidence" value="ECO:0007669"/>
    <property type="project" value="UniProtKB-KW"/>
</dbReference>
<reference evidence="6 7" key="1">
    <citation type="submission" date="2020-02" db="EMBL/GenBank/DDBJ databases">
        <authorList>
            <person name="Hogendoorn C."/>
        </authorList>
    </citation>
    <scope>NUCLEOTIDE SEQUENCE [LARGE SCALE GENOMIC DNA]</scope>
    <source>
        <strain evidence="6">R501</strain>
    </source>
</reference>
<dbReference type="GO" id="GO:0020037">
    <property type="term" value="F:heme binding"/>
    <property type="evidence" value="ECO:0007669"/>
    <property type="project" value="InterPro"/>
</dbReference>
<evidence type="ECO:0000256" key="4">
    <source>
        <dbReference type="PROSITE-ProRule" id="PRU00433"/>
    </source>
</evidence>
<dbReference type="Gene3D" id="1.10.760.10">
    <property type="entry name" value="Cytochrome c-like domain"/>
    <property type="match status" value="1"/>
</dbReference>
<dbReference type="PROSITE" id="PS51007">
    <property type="entry name" value="CYTC"/>
    <property type="match status" value="1"/>
</dbReference>
<evidence type="ECO:0000256" key="1">
    <source>
        <dbReference type="ARBA" id="ARBA00022617"/>
    </source>
</evidence>
<evidence type="ECO:0000259" key="5">
    <source>
        <dbReference type="PROSITE" id="PS51007"/>
    </source>
</evidence>
<keyword evidence="2 4" id="KW-0479">Metal-binding</keyword>